<dbReference type="Proteomes" id="UP000011750">
    <property type="component" value="Chromosome A09"/>
</dbReference>
<dbReference type="EMBL" id="LR031568">
    <property type="protein sequence ID" value="VDC61296.1"/>
    <property type="molecule type" value="Genomic_DNA"/>
</dbReference>
<organism evidence="2">
    <name type="scientific">Brassica campestris</name>
    <name type="common">Field mustard</name>
    <dbReference type="NCBI Taxonomy" id="3711"/>
    <lineage>
        <taxon>Eukaryota</taxon>
        <taxon>Viridiplantae</taxon>
        <taxon>Streptophyta</taxon>
        <taxon>Embryophyta</taxon>
        <taxon>Tracheophyta</taxon>
        <taxon>Spermatophyta</taxon>
        <taxon>Magnoliopsida</taxon>
        <taxon>eudicotyledons</taxon>
        <taxon>Gunneridae</taxon>
        <taxon>Pentapetalae</taxon>
        <taxon>rosids</taxon>
        <taxon>malvids</taxon>
        <taxon>Brassicales</taxon>
        <taxon>Brassicaceae</taxon>
        <taxon>Brassiceae</taxon>
        <taxon>Brassica</taxon>
    </lineage>
</organism>
<dbReference type="EnsemblPlants" id="Bra023281.1">
    <property type="protein sequence ID" value="Bra023281.1-P"/>
    <property type="gene ID" value="Bra023281"/>
</dbReference>
<reference evidence="4" key="1">
    <citation type="journal article" date="2011" name="Nat. Genet.">
        <title>The genome of the mesopolyploid crop species Brassica rapa.</title>
        <authorList>
            <consortium name="Brassica rapa Genome Sequencing Project Consortium"/>
            <person name="Wang X."/>
            <person name="Wang H."/>
            <person name="Wang J."/>
            <person name="Sun R."/>
            <person name="Wu J."/>
            <person name="Liu S."/>
            <person name="Bai Y."/>
            <person name="Mun J.H."/>
            <person name="Bancroft I."/>
            <person name="Cheng F."/>
            <person name="Huang S."/>
            <person name="Li X."/>
            <person name="Hua W."/>
            <person name="Wang J."/>
            <person name="Wang X."/>
            <person name="Freeling M."/>
            <person name="Pires J.C."/>
            <person name="Paterson A.H."/>
            <person name="Chalhoub B."/>
            <person name="Wang B."/>
            <person name="Hayward A."/>
            <person name="Sharpe A.G."/>
            <person name="Park B.S."/>
            <person name="Weisshaar B."/>
            <person name="Liu B."/>
            <person name="Li B."/>
            <person name="Liu B."/>
            <person name="Tong C."/>
            <person name="Song C."/>
            <person name="Duran C."/>
            <person name="Peng C."/>
            <person name="Geng C."/>
            <person name="Koh C."/>
            <person name="Lin C."/>
            <person name="Edwards D."/>
            <person name="Mu D."/>
            <person name="Shen D."/>
            <person name="Soumpourou E."/>
            <person name="Li F."/>
            <person name="Fraser F."/>
            <person name="Conant G."/>
            <person name="Lassalle G."/>
            <person name="King G.J."/>
            <person name="Bonnema G."/>
            <person name="Tang H."/>
            <person name="Wang H."/>
            <person name="Belcram H."/>
            <person name="Zhou H."/>
            <person name="Hirakawa H."/>
            <person name="Abe H."/>
            <person name="Guo H."/>
            <person name="Wang H."/>
            <person name="Jin H."/>
            <person name="Parkin I.A."/>
            <person name="Batley J."/>
            <person name="Kim J.S."/>
            <person name="Just J."/>
            <person name="Li J."/>
            <person name="Xu J."/>
            <person name="Deng J."/>
            <person name="Kim J.A."/>
            <person name="Li J."/>
            <person name="Yu J."/>
            <person name="Meng J."/>
            <person name="Wang J."/>
            <person name="Min J."/>
            <person name="Poulain J."/>
            <person name="Wang J."/>
            <person name="Hatakeyama K."/>
            <person name="Wu K."/>
            <person name="Wang L."/>
            <person name="Fang L."/>
            <person name="Trick M."/>
            <person name="Links M.G."/>
            <person name="Zhao M."/>
            <person name="Jin M."/>
            <person name="Ramchiary N."/>
            <person name="Drou N."/>
            <person name="Berkman P.J."/>
            <person name="Cai Q."/>
            <person name="Huang Q."/>
            <person name="Li R."/>
            <person name="Tabata S."/>
            <person name="Cheng S."/>
            <person name="Zhang S."/>
            <person name="Zhang S."/>
            <person name="Huang S."/>
            <person name="Sato S."/>
            <person name="Sun S."/>
            <person name="Kwon S.J."/>
            <person name="Choi S.R."/>
            <person name="Lee T.H."/>
            <person name="Fan W."/>
            <person name="Zhao X."/>
            <person name="Tan X."/>
            <person name="Xu X."/>
            <person name="Wang Y."/>
            <person name="Qiu Y."/>
            <person name="Yin Y."/>
            <person name="Li Y."/>
            <person name="Du Y."/>
            <person name="Liao Y."/>
            <person name="Lim Y."/>
            <person name="Narusaka Y."/>
            <person name="Wang Y."/>
            <person name="Wang Z."/>
            <person name="Li Z."/>
            <person name="Wang Z."/>
            <person name="Xiong Z."/>
            <person name="Zhang Z."/>
        </authorList>
    </citation>
    <scope>NUCLEOTIDE SEQUENCE [LARGE SCALE GENOMIC DNA]</scope>
    <source>
        <strain evidence="4">cv. Chiifu-401-42</strain>
    </source>
</reference>
<dbReference type="Gramene" id="Bra023281.1">
    <property type="protein sequence ID" value="Bra023281.1-P"/>
    <property type="gene ID" value="Bra023281"/>
</dbReference>
<evidence type="ECO:0000313" key="1">
    <source>
        <dbReference type="EMBL" id="CAG7864003.1"/>
    </source>
</evidence>
<dbReference type="Gramene" id="A09p44700.2_BraZ1">
    <property type="protein sequence ID" value="A09p44700.2_BraZ1.CDS"/>
    <property type="gene ID" value="A09g44700.2_BraZ1"/>
</dbReference>
<keyword evidence="4" id="KW-1185">Reference proteome</keyword>
<evidence type="ECO:0000313" key="2">
    <source>
        <dbReference type="EMBL" id="VDC61296.1"/>
    </source>
</evidence>
<reference evidence="4" key="2">
    <citation type="journal article" date="2018" name="Hortic Res">
        <title>Improved Brassica rapa reference genome by single-molecule sequencing and chromosome conformation capture technologies.</title>
        <authorList>
            <person name="Zhang L."/>
            <person name="Cai X."/>
            <person name="Wu J."/>
            <person name="Liu M."/>
            <person name="Grob S."/>
            <person name="Cheng F."/>
            <person name="Liang J."/>
            <person name="Cai C."/>
            <person name="Liu Z."/>
            <person name="Liu B."/>
            <person name="Wang F."/>
            <person name="Li S."/>
            <person name="Liu F."/>
            <person name="Li X."/>
            <person name="Cheng L."/>
            <person name="Yang W."/>
            <person name="Li M.H."/>
            <person name="Grossniklaus U."/>
            <person name="Zheng H."/>
            <person name="Wang X."/>
        </authorList>
    </citation>
    <scope>NUCLEOTIDE SEQUENCE [LARGE SCALE GENOMIC DNA]</scope>
    <source>
        <strain evidence="4">cv. Chiifu-401-42</strain>
    </source>
</reference>
<reference evidence="3" key="4">
    <citation type="submission" date="2023-03" db="UniProtKB">
        <authorList>
            <consortium name="EnsemblPlants"/>
        </authorList>
    </citation>
    <scope>IDENTIFICATION</scope>
    <source>
        <strain evidence="3">cv. Chiifu-401-42</strain>
    </source>
</reference>
<accession>M4E3D0</accession>
<proteinExistence type="predicted"/>
<dbReference type="Proteomes" id="UP000694005">
    <property type="component" value="Chromosome A09"/>
</dbReference>
<dbReference type="HOGENOM" id="CLU_2641607_0_0_1"/>
<gene>
    <name evidence="2" type="ORF">BRAA09T38907Z</name>
    <name evidence="1" type="ORF">BRAPAZ1V2_A09P44700.2</name>
</gene>
<evidence type="ECO:0000313" key="4">
    <source>
        <dbReference type="Proteomes" id="UP000011750"/>
    </source>
</evidence>
<sequence length="77" mass="8450">MPVFIASTSSIKFGSSSAMFSVTMNTVLVQTITKENRTAARRCAKASILQLDDVTLLKRLVQNDGGCSDLNPEEYYD</sequence>
<dbReference type="OMA" id="AMFSVTM"/>
<accession>A0A3P5Y2C5</accession>
<reference evidence="2" key="3">
    <citation type="submission" date="2018-11" db="EMBL/GenBank/DDBJ databases">
        <authorList>
            <consortium name="Genoscope - CEA"/>
            <person name="William W."/>
        </authorList>
    </citation>
    <scope>NUCLEOTIDE SEQUENCE</scope>
</reference>
<dbReference type="SMR" id="A0A3P5Y2C5"/>
<dbReference type="AlphaFoldDB" id="A0A3P5Y2C5"/>
<evidence type="ECO:0000313" key="3">
    <source>
        <dbReference type="EnsemblPlants" id="Bra023281.1-P"/>
    </source>
</evidence>
<dbReference type="EMBL" id="LS974625">
    <property type="protein sequence ID" value="CAG7864003.1"/>
    <property type="molecule type" value="Genomic_DNA"/>
</dbReference>
<protein>
    <submittedName>
        <fullName evidence="2 3">Uncharacterized protein</fullName>
    </submittedName>
</protein>
<name>A0A3P5Y2C5_BRACM</name>